<dbReference type="InterPro" id="IPR029441">
    <property type="entry name" value="Cass2"/>
</dbReference>
<dbReference type="Pfam" id="PF14526">
    <property type="entry name" value="Cass2"/>
    <property type="match status" value="1"/>
</dbReference>
<dbReference type="InterPro" id="IPR011256">
    <property type="entry name" value="Reg_factor_effector_dom_sf"/>
</dbReference>
<comment type="caution">
    <text evidence="5">The sequence shown here is derived from an EMBL/GenBank/DDBJ whole genome shotgun (WGS) entry which is preliminary data.</text>
</comment>
<dbReference type="PANTHER" id="PTHR47504:SF5">
    <property type="entry name" value="RIGHT ORIGIN-BINDING PROTEIN"/>
    <property type="match status" value="1"/>
</dbReference>
<dbReference type="InterPro" id="IPR050959">
    <property type="entry name" value="MarA-like"/>
</dbReference>
<sequence length="282" mass="31116">MREWNAAMEHIEATLTENVSAADLARIALTSEYHFRRMFATLAGMPLSEYIRRRRLTAAATEIVGGRPVLDVALAYGYGSADSFTRAFKAMHGVTPSQARSPGTALHSQSRLTFHLTIEGSTDVQYRIEDKGPFRLVGFRAVVPIVALGRNDVMEQFERNIDPDAAERLVDISNVEPRGTLGVTEYLDGRDDIVEYWHAVATTADAPEGVESKDVPAGRWVVFTGGGVFPEALQQLWATAATEWFPTHPYRWAPGPQLLSITEDEGDSGRGDLWIPVEPDEA</sequence>
<evidence type="ECO:0000256" key="2">
    <source>
        <dbReference type="ARBA" id="ARBA00023125"/>
    </source>
</evidence>
<dbReference type="PRINTS" id="PR00032">
    <property type="entry name" value="HTHARAC"/>
</dbReference>
<dbReference type="Proteomes" id="UP000471120">
    <property type="component" value="Unassembled WGS sequence"/>
</dbReference>
<dbReference type="SUPFAM" id="SSF55136">
    <property type="entry name" value="Probable bacterial effector-binding domain"/>
    <property type="match status" value="1"/>
</dbReference>
<proteinExistence type="predicted"/>
<protein>
    <submittedName>
        <fullName evidence="5">Helix-turn-helix domain-containing protein</fullName>
    </submittedName>
</protein>
<evidence type="ECO:0000256" key="1">
    <source>
        <dbReference type="ARBA" id="ARBA00023015"/>
    </source>
</evidence>
<dbReference type="Pfam" id="PF12833">
    <property type="entry name" value="HTH_18"/>
    <property type="match status" value="1"/>
</dbReference>
<organism evidence="5 6">
    <name type="scientific">Rhodococcus rhodnii</name>
    <dbReference type="NCBI Taxonomy" id="38312"/>
    <lineage>
        <taxon>Bacteria</taxon>
        <taxon>Bacillati</taxon>
        <taxon>Actinomycetota</taxon>
        <taxon>Actinomycetes</taxon>
        <taxon>Mycobacteriales</taxon>
        <taxon>Nocardiaceae</taxon>
        <taxon>Rhodococcus</taxon>
    </lineage>
</organism>
<dbReference type="EMBL" id="QRCM01000001">
    <property type="protein sequence ID" value="TXG91161.1"/>
    <property type="molecule type" value="Genomic_DNA"/>
</dbReference>
<dbReference type="AlphaFoldDB" id="A0A6P2CHG4"/>
<name>A0A6P2CHG4_9NOCA</name>
<keyword evidence="3" id="KW-0804">Transcription</keyword>
<dbReference type="GO" id="GO:0003700">
    <property type="term" value="F:DNA-binding transcription factor activity"/>
    <property type="evidence" value="ECO:0007669"/>
    <property type="project" value="InterPro"/>
</dbReference>
<feature type="domain" description="HTH araC/xylS-type" evidence="4">
    <location>
        <begin position="5"/>
        <end position="102"/>
    </location>
</feature>
<accession>A0A6P2CHG4</accession>
<dbReference type="PROSITE" id="PS00041">
    <property type="entry name" value="HTH_ARAC_FAMILY_1"/>
    <property type="match status" value="1"/>
</dbReference>
<dbReference type="SMART" id="SM00342">
    <property type="entry name" value="HTH_ARAC"/>
    <property type="match status" value="1"/>
</dbReference>
<dbReference type="InterPro" id="IPR018060">
    <property type="entry name" value="HTH_AraC"/>
</dbReference>
<evidence type="ECO:0000259" key="4">
    <source>
        <dbReference type="PROSITE" id="PS01124"/>
    </source>
</evidence>
<gene>
    <name evidence="5" type="ORF">DW322_14215</name>
</gene>
<evidence type="ECO:0000313" key="5">
    <source>
        <dbReference type="EMBL" id="TXG91161.1"/>
    </source>
</evidence>
<dbReference type="InterPro" id="IPR020449">
    <property type="entry name" value="Tscrpt_reg_AraC-type_HTH"/>
</dbReference>
<dbReference type="GO" id="GO:0043565">
    <property type="term" value="F:sequence-specific DNA binding"/>
    <property type="evidence" value="ECO:0007669"/>
    <property type="project" value="InterPro"/>
</dbReference>
<reference evidence="5 6" key="1">
    <citation type="submission" date="2018-07" db="EMBL/GenBank/DDBJ databases">
        <title>Genome sequence of Rhodococcus rhodnii ATCC 35071 from Rhodnius prolixus.</title>
        <authorList>
            <person name="Patel V."/>
            <person name="Vogel K.J."/>
        </authorList>
    </citation>
    <scope>NUCLEOTIDE SEQUENCE [LARGE SCALE GENOMIC DNA]</scope>
    <source>
        <strain evidence="5 6">ATCC 35071</strain>
    </source>
</reference>
<dbReference type="InterPro" id="IPR018062">
    <property type="entry name" value="HTH_AraC-typ_CS"/>
</dbReference>
<dbReference type="Gene3D" id="3.20.80.10">
    <property type="entry name" value="Regulatory factor, effector binding domain"/>
    <property type="match status" value="1"/>
</dbReference>
<dbReference type="RefSeq" id="WP_010839706.1">
    <property type="nucleotide sequence ID" value="NZ_QRCM01000001.1"/>
</dbReference>
<dbReference type="PROSITE" id="PS01124">
    <property type="entry name" value="HTH_ARAC_FAMILY_2"/>
    <property type="match status" value="1"/>
</dbReference>
<evidence type="ECO:0000256" key="3">
    <source>
        <dbReference type="ARBA" id="ARBA00023163"/>
    </source>
</evidence>
<evidence type="ECO:0000313" key="6">
    <source>
        <dbReference type="Proteomes" id="UP000471120"/>
    </source>
</evidence>
<dbReference type="SMART" id="SM00871">
    <property type="entry name" value="AraC_E_bind"/>
    <property type="match status" value="1"/>
</dbReference>
<dbReference type="Gene3D" id="1.10.10.60">
    <property type="entry name" value="Homeodomain-like"/>
    <property type="match status" value="2"/>
</dbReference>
<dbReference type="SUPFAM" id="SSF46689">
    <property type="entry name" value="Homeodomain-like"/>
    <property type="match status" value="2"/>
</dbReference>
<dbReference type="PANTHER" id="PTHR47504">
    <property type="entry name" value="RIGHT ORIGIN-BINDING PROTEIN"/>
    <property type="match status" value="1"/>
</dbReference>
<dbReference type="InterPro" id="IPR009057">
    <property type="entry name" value="Homeodomain-like_sf"/>
</dbReference>
<keyword evidence="1" id="KW-0805">Transcription regulation</keyword>
<keyword evidence="2" id="KW-0238">DNA-binding</keyword>
<dbReference type="InterPro" id="IPR010499">
    <property type="entry name" value="AraC_E-bd"/>
</dbReference>